<evidence type="ECO:0008006" key="4">
    <source>
        <dbReference type="Google" id="ProtNLM"/>
    </source>
</evidence>
<keyword evidence="1" id="KW-0472">Membrane</keyword>
<feature type="transmembrane region" description="Helical" evidence="1">
    <location>
        <begin position="399"/>
        <end position="417"/>
    </location>
</feature>
<dbReference type="RefSeq" id="WP_211321375.1">
    <property type="nucleotide sequence ID" value="NZ_QKLU01000004.1"/>
</dbReference>
<evidence type="ECO:0000256" key="1">
    <source>
        <dbReference type="SAM" id="Phobius"/>
    </source>
</evidence>
<feature type="transmembrane region" description="Helical" evidence="1">
    <location>
        <begin position="56"/>
        <end position="76"/>
    </location>
</feature>
<feature type="transmembrane region" description="Helical" evidence="1">
    <location>
        <begin position="142"/>
        <end position="163"/>
    </location>
</feature>
<dbReference type="InterPro" id="IPR043745">
    <property type="entry name" value="DUF5690"/>
</dbReference>
<feature type="transmembrane region" description="Helical" evidence="1">
    <location>
        <begin position="321"/>
        <end position="339"/>
    </location>
</feature>
<feature type="transmembrane region" description="Helical" evidence="1">
    <location>
        <begin position="360"/>
        <end position="379"/>
    </location>
</feature>
<feature type="transmembrane region" description="Helical" evidence="1">
    <location>
        <begin position="295"/>
        <end position="315"/>
    </location>
</feature>
<dbReference type="EMBL" id="QKLU01000004">
    <property type="protein sequence ID" value="PYF74282.1"/>
    <property type="molecule type" value="Genomic_DNA"/>
</dbReference>
<evidence type="ECO:0000313" key="3">
    <source>
        <dbReference type="Proteomes" id="UP000248198"/>
    </source>
</evidence>
<dbReference type="AlphaFoldDB" id="A0A318UCW5"/>
<gene>
    <name evidence="2" type="ORF">B0O44_104453</name>
</gene>
<feature type="transmembrane region" description="Helical" evidence="1">
    <location>
        <begin position="16"/>
        <end position="36"/>
    </location>
</feature>
<dbReference type="InterPro" id="IPR036259">
    <property type="entry name" value="MFS_trans_sf"/>
</dbReference>
<reference evidence="2 3" key="1">
    <citation type="submission" date="2018-06" db="EMBL/GenBank/DDBJ databases">
        <title>Genomic Encyclopedia of Archaeal and Bacterial Type Strains, Phase II (KMG-II): from individual species to whole genera.</title>
        <authorList>
            <person name="Goeker M."/>
        </authorList>
    </citation>
    <scope>NUCLEOTIDE SEQUENCE [LARGE SCALE GENOMIC DNA]</scope>
    <source>
        <strain evidence="2 3">DSM 27372</strain>
    </source>
</reference>
<evidence type="ECO:0000313" key="2">
    <source>
        <dbReference type="EMBL" id="PYF74282.1"/>
    </source>
</evidence>
<dbReference type="Proteomes" id="UP000248198">
    <property type="component" value="Unassembled WGS sequence"/>
</dbReference>
<feature type="transmembrane region" description="Helical" evidence="1">
    <location>
        <begin position="175"/>
        <end position="203"/>
    </location>
</feature>
<comment type="caution">
    <text evidence="2">The sequence shown here is derived from an EMBL/GenBank/DDBJ whole genome shotgun (WGS) entry which is preliminary data.</text>
</comment>
<keyword evidence="3" id="KW-1185">Reference proteome</keyword>
<accession>A0A318UCW5</accession>
<dbReference type="Pfam" id="PF18943">
    <property type="entry name" value="DUF5690"/>
    <property type="match status" value="1"/>
</dbReference>
<sequence>MNLLESARKRVHQWPYGWMSVFAAIAAFSCYTSMYAFRKAFAAGTFEGSHLLGIDYKVWLVITQMIGYTLSKFYGIRFIAESSSKKRPVYLIRLILIAWTALLAFAVVPAPWNIAFMLINGFPLGMIWGLVFSYLEGRKSTEFMGALLSISLIFASGFVKTVARTMMGILPVNEFWMPFCTGLLFMLPFLLSVYCLELVPAPSPEDQLLRTKRVPMDAKQRKKFILSFFPGIVLTLVIYVLLTLLRDMRDNFEVEIWHYLHIRDNHIYTKIDLIISVAILALISLLILIRNNLKAFTVIHVMIISGCVLCGISTFAFDQGLISPVAWMCLVGMGLYMAYIPYNAIFFERMIANFHFKGNIGFIIYVADSMGYLGSAGVLMFKELNTFELSWGVFFKQTVYTVSVLGSICAFLSLVYFRQKTLSEKRKKNNAAENHNLVVAAEY</sequence>
<keyword evidence="1" id="KW-0812">Transmembrane</keyword>
<dbReference type="SUPFAM" id="SSF103473">
    <property type="entry name" value="MFS general substrate transporter"/>
    <property type="match status" value="1"/>
</dbReference>
<proteinExistence type="predicted"/>
<protein>
    <recommendedName>
        <fullName evidence="4">MFS transporter</fullName>
    </recommendedName>
</protein>
<feature type="transmembrane region" description="Helical" evidence="1">
    <location>
        <begin position="88"/>
        <end position="108"/>
    </location>
</feature>
<feature type="transmembrane region" description="Helical" evidence="1">
    <location>
        <begin position="267"/>
        <end position="288"/>
    </location>
</feature>
<organism evidence="2 3">
    <name type="scientific">Pedobacter nutrimenti</name>
    <dbReference type="NCBI Taxonomy" id="1241337"/>
    <lineage>
        <taxon>Bacteria</taxon>
        <taxon>Pseudomonadati</taxon>
        <taxon>Bacteroidota</taxon>
        <taxon>Sphingobacteriia</taxon>
        <taxon>Sphingobacteriales</taxon>
        <taxon>Sphingobacteriaceae</taxon>
        <taxon>Pedobacter</taxon>
    </lineage>
</organism>
<feature type="transmembrane region" description="Helical" evidence="1">
    <location>
        <begin position="224"/>
        <end position="245"/>
    </location>
</feature>
<name>A0A318UCW5_9SPHI</name>
<feature type="transmembrane region" description="Helical" evidence="1">
    <location>
        <begin position="114"/>
        <end position="135"/>
    </location>
</feature>
<keyword evidence="1" id="KW-1133">Transmembrane helix</keyword>